<organism evidence="1 2">
    <name type="scientific">Crenothrix polyspora</name>
    <dbReference type="NCBI Taxonomy" id="360316"/>
    <lineage>
        <taxon>Bacteria</taxon>
        <taxon>Pseudomonadati</taxon>
        <taxon>Pseudomonadota</taxon>
        <taxon>Gammaproteobacteria</taxon>
        <taxon>Methylococcales</taxon>
        <taxon>Crenotrichaceae</taxon>
        <taxon>Crenothrix</taxon>
    </lineage>
</organism>
<dbReference type="Proteomes" id="UP000195442">
    <property type="component" value="Unassembled WGS sequence"/>
</dbReference>
<proteinExistence type="predicted"/>
<gene>
    <name evidence="1" type="ORF">CRENPOLYSF2_1450011</name>
</gene>
<reference evidence="2" key="1">
    <citation type="submission" date="2017-02" db="EMBL/GenBank/DDBJ databases">
        <authorList>
            <person name="Daims H."/>
        </authorList>
    </citation>
    <scope>NUCLEOTIDE SEQUENCE [LARGE SCALE GENOMIC DNA]</scope>
</reference>
<name>A0A1R4H1F5_9GAMM</name>
<sequence length="59" mass="6772">MSTEITKNTEKCAHFLAKRSITENFLCLLCRLKAPTFGFRGLCSYNLSPLTVNKLLFMR</sequence>
<dbReference type="EMBL" id="FUKJ01000052">
    <property type="protein sequence ID" value="SJM90073.1"/>
    <property type="molecule type" value="Genomic_DNA"/>
</dbReference>
<keyword evidence="2" id="KW-1185">Reference proteome</keyword>
<protein>
    <submittedName>
        <fullName evidence="1">Uncharacterized protein</fullName>
    </submittedName>
</protein>
<dbReference type="AlphaFoldDB" id="A0A1R4H1F5"/>
<accession>A0A1R4H1F5</accession>
<evidence type="ECO:0000313" key="2">
    <source>
        <dbReference type="Proteomes" id="UP000195442"/>
    </source>
</evidence>
<evidence type="ECO:0000313" key="1">
    <source>
        <dbReference type="EMBL" id="SJM90073.1"/>
    </source>
</evidence>